<evidence type="ECO:0000313" key="9">
    <source>
        <dbReference type="Proteomes" id="UP000466442"/>
    </source>
</evidence>
<sequence>MIDVKVVVLTSTILMVAMQSRMPSDMSSQLIKYFGDVPGNYFYFCKVSDAVSVWRRVAAEKISVNVRVISDDPPVRAIDDHQPQTMGIFLDLTCPESYEFLNKSGDLFNATYRWMFLTDDIKQTLAAFEPTRLEIDSFVTTVVTSKSDDVVSEDEVRTFRVSRIHFKAPFDVEDVDNGGPKDHSKRNFHGYLFNTSLMMIDIKFNESNLLEPLLDKSFAEGFDMVRRYGLSLFLHMADYYNYTMNFVTTNNWGEPQGSGRWSGMVGQIQRGETEFGLAPAKYFTSRFNVIDYVHSLHIVRVTFTFLQPTLFGTYKALVLPLDAEVWLLLGVCSVASIIALRILVPYDKTSLHNDGWGGSAFLVLASVSNQGIPDNTNYLATRIVYLVVLMVSFFVGVYYNAAILNGLLLQAPNAIQNMDQLLKSDIQLTVNDNPYLRLETSDNDSLSVQIRKKMEKHKPPHYYSVVGGVAKIRKGQFAMYTEDEAVYHEIASTFSDAEICSLSEVEKNRPFHVAAIARHNGPYKELFNRAFTLMRERGLMDRQKNYWLLSKPECHWRQDAMSLGLEPMFL</sequence>
<keyword evidence="6" id="KW-0675">Receptor</keyword>
<dbReference type="PANTHER" id="PTHR42643">
    <property type="entry name" value="IONOTROPIC RECEPTOR 20A-RELATED"/>
    <property type="match status" value="1"/>
</dbReference>
<dbReference type="OrthoDB" id="6581555at2759"/>
<comment type="caution">
    <text evidence="8">The sequence shown here is derived from an EMBL/GenBank/DDBJ whole genome shotgun (WGS) entry which is preliminary data.</text>
</comment>
<keyword evidence="4" id="KW-1133">Transmembrane helix</keyword>
<organism evidence="8 9">
    <name type="scientific">Apolygus lucorum</name>
    <name type="common">Small green plant bug</name>
    <name type="synonym">Lygocoris lucorum</name>
    <dbReference type="NCBI Taxonomy" id="248454"/>
    <lineage>
        <taxon>Eukaryota</taxon>
        <taxon>Metazoa</taxon>
        <taxon>Ecdysozoa</taxon>
        <taxon>Arthropoda</taxon>
        <taxon>Hexapoda</taxon>
        <taxon>Insecta</taxon>
        <taxon>Pterygota</taxon>
        <taxon>Neoptera</taxon>
        <taxon>Paraneoptera</taxon>
        <taxon>Hemiptera</taxon>
        <taxon>Heteroptera</taxon>
        <taxon>Panheteroptera</taxon>
        <taxon>Cimicomorpha</taxon>
        <taxon>Miridae</taxon>
        <taxon>Mirini</taxon>
        <taxon>Apolygus</taxon>
    </lineage>
</organism>
<keyword evidence="9" id="KW-1185">Reference proteome</keyword>
<dbReference type="InterPro" id="IPR052192">
    <property type="entry name" value="Insect_Ionotropic_Sensory_Rcpt"/>
</dbReference>
<evidence type="ECO:0000256" key="4">
    <source>
        <dbReference type="ARBA" id="ARBA00022989"/>
    </source>
</evidence>
<evidence type="ECO:0000256" key="1">
    <source>
        <dbReference type="ARBA" id="ARBA00004651"/>
    </source>
</evidence>
<dbReference type="EMBL" id="WIXP02000004">
    <property type="protein sequence ID" value="KAF6212315.1"/>
    <property type="molecule type" value="Genomic_DNA"/>
</dbReference>
<name>A0A6A4JVX3_APOLU</name>
<evidence type="ECO:0000313" key="8">
    <source>
        <dbReference type="EMBL" id="KAF6212315.1"/>
    </source>
</evidence>
<evidence type="ECO:0000256" key="2">
    <source>
        <dbReference type="ARBA" id="ARBA00022475"/>
    </source>
</evidence>
<dbReference type="PANTHER" id="PTHR42643:SF24">
    <property type="entry name" value="IONOTROPIC RECEPTOR 60A"/>
    <property type="match status" value="1"/>
</dbReference>
<comment type="subcellular location">
    <subcellularLocation>
        <location evidence="1">Cell membrane</location>
        <topology evidence="1">Multi-pass membrane protein</topology>
    </subcellularLocation>
</comment>
<keyword evidence="7" id="KW-0325">Glycoprotein</keyword>
<evidence type="ECO:0000256" key="7">
    <source>
        <dbReference type="ARBA" id="ARBA00023180"/>
    </source>
</evidence>
<gene>
    <name evidence="8" type="ORF">GE061_012837</name>
</gene>
<reference evidence="8" key="1">
    <citation type="journal article" date="2021" name="Mol. Ecol. Resour.">
        <title>Apolygus lucorum genome provides insights into omnivorousness and mesophyll feeding.</title>
        <authorList>
            <person name="Liu Y."/>
            <person name="Liu H."/>
            <person name="Wang H."/>
            <person name="Huang T."/>
            <person name="Liu B."/>
            <person name="Yang B."/>
            <person name="Yin L."/>
            <person name="Li B."/>
            <person name="Zhang Y."/>
            <person name="Zhang S."/>
            <person name="Jiang F."/>
            <person name="Zhang X."/>
            <person name="Ren Y."/>
            <person name="Wang B."/>
            <person name="Wang S."/>
            <person name="Lu Y."/>
            <person name="Wu K."/>
            <person name="Fan W."/>
            <person name="Wang G."/>
        </authorList>
    </citation>
    <scope>NUCLEOTIDE SEQUENCE</scope>
    <source>
        <strain evidence="8">12Hb</strain>
    </source>
</reference>
<evidence type="ECO:0008006" key="10">
    <source>
        <dbReference type="Google" id="ProtNLM"/>
    </source>
</evidence>
<accession>A0A6A4JVX3</accession>
<evidence type="ECO:0000256" key="3">
    <source>
        <dbReference type="ARBA" id="ARBA00022692"/>
    </source>
</evidence>
<dbReference type="Gene3D" id="3.40.190.10">
    <property type="entry name" value="Periplasmic binding protein-like II"/>
    <property type="match status" value="4"/>
</dbReference>
<proteinExistence type="predicted"/>
<dbReference type="AlphaFoldDB" id="A0A6A4JVX3"/>
<dbReference type="Proteomes" id="UP000466442">
    <property type="component" value="Unassembled WGS sequence"/>
</dbReference>
<protein>
    <recommendedName>
        <fullName evidence="10">Ionotropic glutamate receptor C-terminal domain-containing protein</fullName>
    </recommendedName>
</protein>
<evidence type="ECO:0000256" key="5">
    <source>
        <dbReference type="ARBA" id="ARBA00023136"/>
    </source>
</evidence>
<dbReference type="GO" id="GO:0005886">
    <property type="term" value="C:plasma membrane"/>
    <property type="evidence" value="ECO:0007669"/>
    <property type="project" value="UniProtKB-SubCell"/>
</dbReference>
<keyword evidence="5" id="KW-0472">Membrane</keyword>
<keyword evidence="3" id="KW-0812">Transmembrane</keyword>
<keyword evidence="2" id="KW-1003">Cell membrane</keyword>
<dbReference type="SUPFAM" id="SSF53850">
    <property type="entry name" value="Periplasmic binding protein-like II"/>
    <property type="match status" value="1"/>
</dbReference>
<evidence type="ECO:0000256" key="6">
    <source>
        <dbReference type="ARBA" id="ARBA00023170"/>
    </source>
</evidence>